<dbReference type="Pfam" id="PF13419">
    <property type="entry name" value="HAD_2"/>
    <property type="match status" value="1"/>
</dbReference>
<dbReference type="Proteomes" id="UP001500668">
    <property type="component" value="Unassembled WGS sequence"/>
</dbReference>
<evidence type="ECO:0000313" key="1">
    <source>
        <dbReference type="EMBL" id="GAA0626641.1"/>
    </source>
</evidence>
<comment type="caution">
    <text evidence="1">The sequence shown here is derived from an EMBL/GenBank/DDBJ whole genome shotgun (WGS) entry which is preliminary data.</text>
</comment>
<gene>
    <name evidence="1" type="ORF">GCM10010394_66750</name>
</gene>
<dbReference type="InterPro" id="IPR041492">
    <property type="entry name" value="HAD_2"/>
</dbReference>
<accession>A0ABN1H1U4</accession>
<dbReference type="PANTHER" id="PTHR43434:SF1">
    <property type="entry name" value="PHOSPHOGLYCOLATE PHOSPHATASE"/>
    <property type="match status" value="1"/>
</dbReference>
<dbReference type="InterPro" id="IPR036412">
    <property type="entry name" value="HAD-like_sf"/>
</dbReference>
<name>A0ABN1H1U4_9ACTN</name>
<dbReference type="SUPFAM" id="SSF56784">
    <property type="entry name" value="HAD-like"/>
    <property type="match status" value="1"/>
</dbReference>
<dbReference type="InterPro" id="IPR023214">
    <property type="entry name" value="HAD_sf"/>
</dbReference>
<evidence type="ECO:0000313" key="2">
    <source>
        <dbReference type="Proteomes" id="UP001500668"/>
    </source>
</evidence>
<proteinExistence type="predicted"/>
<reference evidence="1 2" key="1">
    <citation type="journal article" date="2019" name="Int. J. Syst. Evol. Microbiol.">
        <title>The Global Catalogue of Microorganisms (GCM) 10K type strain sequencing project: providing services to taxonomists for standard genome sequencing and annotation.</title>
        <authorList>
            <consortium name="The Broad Institute Genomics Platform"/>
            <consortium name="The Broad Institute Genome Sequencing Center for Infectious Disease"/>
            <person name="Wu L."/>
            <person name="Ma J."/>
        </authorList>
    </citation>
    <scope>NUCLEOTIDE SEQUENCE [LARGE SCALE GENOMIC DNA]</scope>
    <source>
        <strain evidence="1 2">JCM 5067</strain>
    </source>
</reference>
<keyword evidence="2" id="KW-1185">Reference proteome</keyword>
<keyword evidence="1" id="KW-0378">Hydrolase</keyword>
<dbReference type="GO" id="GO:0016787">
    <property type="term" value="F:hydrolase activity"/>
    <property type="evidence" value="ECO:0007669"/>
    <property type="project" value="UniProtKB-KW"/>
</dbReference>
<dbReference type="InterPro" id="IPR050155">
    <property type="entry name" value="HAD-like_hydrolase_sf"/>
</dbReference>
<sequence length="254" mass="27496">MIASRRTMAAAVDPSLSRALRKAGCVVLDFDGPIARLFAGASRGCPSTAPWIAGEMLAVAEEHGCLLDDVGGCTDPLLVLLEHAKEAKRRGGGGAWGRAVDEMRSLLDTWERKSAEHAESTPGAAEFIRLWHDSGQHLSIASSNHEDAIERYLDREALRKCLVGPVVGRPDDLTRMKPDPWPLRQAMVSCVGGPENHLMIGDSVTDYQAACAVGMPFWGYHRNPSGRRRLREAGAAGVVESMAEFVVAARESLR</sequence>
<organism evidence="1 2">
    <name type="scientific">Streptomyces crystallinus</name>
    <dbReference type="NCBI Taxonomy" id="68191"/>
    <lineage>
        <taxon>Bacteria</taxon>
        <taxon>Bacillati</taxon>
        <taxon>Actinomycetota</taxon>
        <taxon>Actinomycetes</taxon>
        <taxon>Kitasatosporales</taxon>
        <taxon>Streptomycetaceae</taxon>
        <taxon>Streptomyces</taxon>
    </lineage>
</organism>
<dbReference type="Gene3D" id="3.40.50.1000">
    <property type="entry name" value="HAD superfamily/HAD-like"/>
    <property type="match status" value="1"/>
</dbReference>
<dbReference type="EMBL" id="BAAACA010000064">
    <property type="protein sequence ID" value="GAA0626641.1"/>
    <property type="molecule type" value="Genomic_DNA"/>
</dbReference>
<dbReference type="PANTHER" id="PTHR43434">
    <property type="entry name" value="PHOSPHOGLYCOLATE PHOSPHATASE"/>
    <property type="match status" value="1"/>
</dbReference>
<protein>
    <submittedName>
        <fullName evidence="1">HAD family hydrolase</fullName>
    </submittedName>
</protein>